<reference evidence="2" key="1">
    <citation type="journal article" date="2023" name="Mol. Phylogenet. Evol.">
        <title>Genome-scale phylogeny and comparative genomics of the fungal order Sordariales.</title>
        <authorList>
            <person name="Hensen N."/>
            <person name="Bonometti L."/>
            <person name="Westerberg I."/>
            <person name="Brannstrom I.O."/>
            <person name="Guillou S."/>
            <person name="Cros-Aarteil S."/>
            <person name="Calhoun S."/>
            <person name="Haridas S."/>
            <person name="Kuo A."/>
            <person name="Mondo S."/>
            <person name="Pangilinan J."/>
            <person name="Riley R."/>
            <person name="LaButti K."/>
            <person name="Andreopoulos B."/>
            <person name="Lipzen A."/>
            <person name="Chen C."/>
            <person name="Yan M."/>
            <person name="Daum C."/>
            <person name="Ng V."/>
            <person name="Clum A."/>
            <person name="Steindorff A."/>
            <person name="Ohm R.A."/>
            <person name="Martin F."/>
            <person name="Silar P."/>
            <person name="Natvig D.O."/>
            <person name="Lalanne C."/>
            <person name="Gautier V."/>
            <person name="Ament-Velasquez S.L."/>
            <person name="Kruys A."/>
            <person name="Hutchinson M.I."/>
            <person name="Powell A.J."/>
            <person name="Barry K."/>
            <person name="Miller A.N."/>
            <person name="Grigoriev I.V."/>
            <person name="Debuchy R."/>
            <person name="Gladieux P."/>
            <person name="Hiltunen Thoren M."/>
            <person name="Johannesson H."/>
        </authorList>
    </citation>
    <scope>NUCLEOTIDE SEQUENCE</scope>
    <source>
        <strain evidence="2">PSN309</strain>
    </source>
</reference>
<feature type="compositionally biased region" description="Basic and acidic residues" evidence="1">
    <location>
        <begin position="260"/>
        <end position="274"/>
    </location>
</feature>
<evidence type="ECO:0000256" key="1">
    <source>
        <dbReference type="SAM" id="MobiDB-lite"/>
    </source>
</evidence>
<feature type="compositionally biased region" description="Basic and acidic residues" evidence="1">
    <location>
        <begin position="163"/>
        <end position="178"/>
    </location>
</feature>
<evidence type="ECO:0000313" key="3">
    <source>
        <dbReference type="Proteomes" id="UP001302126"/>
    </source>
</evidence>
<dbReference type="Proteomes" id="UP001302126">
    <property type="component" value="Unassembled WGS sequence"/>
</dbReference>
<feature type="compositionally biased region" description="Polar residues" evidence="1">
    <location>
        <begin position="181"/>
        <end position="193"/>
    </location>
</feature>
<gene>
    <name evidence="2" type="ORF">QBC35DRAFT_471387</name>
</gene>
<protein>
    <submittedName>
        <fullName evidence="2">Uncharacterized protein</fullName>
    </submittedName>
</protein>
<proteinExistence type="predicted"/>
<feature type="region of interest" description="Disordered" evidence="1">
    <location>
        <begin position="149"/>
        <end position="227"/>
    </location>
</feature>
<dbReference type="EMBL" id="MU864363">
    <property type="protein sequence ID" value="KAK4190752.1"/>
    <property type="molecule type" value="Genomic_DNA"/>
</dbReference>
<organism evidence="2 3">
    <name type="scientific">Podospora australis</name>
    <dbReference type="NCBI Taxonomy" id="1536484"/>
    <lineage>
        <taxon>Eukaryota</taxon>
        <taxon>Fungi</taxon>
        <taxon>Dikarya</taxon>
        <taxon>Ascomycota</taxon>
        <taxon>Pezizomycotina</taxon>
        <taxon>Sordariomycetes</taxon>
        <taxon>Sordariomycetidae</taxon>
        <taxon>Sordariales</taxon>
        <taxon>Podosporaceae</taxon>
        <taxon>Podospora</taxon>
    </lineage>
</organism>
<reference evidence="2" key="2">
    <citation type="submission" date="2023-05" db="EMBL/GenBank/DDBJ databases">
        <authorList>
            <consortium name="Lawrence Berkeley National Laboratory"/>
            <person name="Steindorff A."/>
            <person name="Hensen N."/>
            <person name="Bonometti L."/>
            <person name="Westerberg I."/>
            <person name="Brannstrom I.O."/>
            <person name="Guillou S."/>
            <person name="Cros-Aarteil S."/>
            <person name="Calhoun S."/>
            <person name="Haridas S."/>
            <person name="Kuo A."/>
            <person name="Mondo S."/>
            <person name="Pangilinan J."/>
            <person name="Riley R."/>
            <person name="Labutti K."/>
            <person name="Andreopoulos B."/>
            <person name="Lipzen A."/>
            <person name="Chen C."/>
            <person name="Yanf M."/>
            <person name="Daum C."/>
            <person name="Ng V."/>
            <person name="Clum A."/>
            <person name="Ohm R."/>
            <person name="Martin F."/>
            <person name="Silar P."/>
            <person name="Natvig D."/>
            <person name="Lalanne C."/>
            <person name="Gautier V."/>
            <person name="Ament-Velasquez S.L."/>
            <person name="Kruys A."/>
            <person name="Hutchinson M.I."/>
            <person name="Powell A.J."/>
            <person name="Barry K."/>
            <person name="Miller A.N."/>
            <person name="Grigoriev I.V."/>
            <person name="Debuchy R."/>
            <person name="Gladieux P."/>
            <person name="Thoren M.H."/>
            <person name="Johannesson H."/>
        </authorList>
    </citation>
    <scope>NUCLEOTIDE SEQUENCE</scope>
    <source>
        <strain evidence="2">PSN309</strain>
    </source>
</reference>
<keyword evidence="3" id="KW-1185">Reference proteome</keyword>
<dbReference type="AlphaFoldDB" id="A0AAN6X3I4"/>
<feature type="compositionally biased region" description="Basic residues" evidence="1">
    <location>
        <begin position="307"/>
        <end position="331"/>
    </location>
</feature>
<feature type="compositionally biased region" description="Basic and acidic residues" evidence="1">
    <location>
        <begin position="292"/>
        <end position="306"/>
    </location>
</feature>
<feature type="compositionally biased region" description="Low complexity" evidence="1">
    <location>
        <begin position="248"/>
        <end position="259"/>
    </location>
</feature>
<feature type="compositionally biased region" description="Gly residues" evidence="1">
    <location>
        <begin position="333"/>
        <end position="342"/>
    </location>
</feature>
<comment type="caution">
    <text evidence="2">The sequence shown here is derived from an EMBL/GenBank/DDBJ whole genome shotgun (WGS) entry which is preliminary data.</text>
</comment>
<feature type="compositionally biased region" description="Low complexity" evidence="1">
    <location>
        <begin position="213"/>
        <end position="227"/>
    </location>
</feature>
<evidence type="ECO:0000313" key="2">
    <source>
        <dbReference type="EMBL" id="KAK4190752.1"/>
    </source>
</evidence>
<feature type="region of interest" description="Disordered" evidence="1">
    <location>
        <begin position="246"/>
        <end position="274"/>
    </location>
</feature>
<sequence length="342" mass="36889">MEGSFQRTLAQAGTTEKEVRGTLGGFLLGMEQSCDDIVALGPKVPLKRQCEAILALLNQRVCPPAERLRGVMAGVRLESRRAATINRSFFTPKNSSPTAAATGFSLTDIPANDEEENNLLLPDYSSSVCSSPAEEDDKGNVYVVEEDIPPLELPPPELDYEGQENKRKEKGKENEEYGRVISSSEGESRTGTRTGAGVLVAPPFTTPSPCPPFTSSTPTTTAATSLTTTPFSNSSVVALEEGQAENLAAAAPKPTSAAADPKKENEGVDHKKDKNIGFVDTIGVQYDDVKEVEVKKEESKEVEKTKTKTKKRTKVKNWLRKKVTSLHHPKKTAGGGSSKGRR</sequence>
<accession>A0AAN6X3I4</accession>
<name>A0AAN6X3I4_9PEZI</name>
<feature type="region of interest" description="Disordered" evidence="1">
    <location>
        <begin position="292"/>
        <end position="342"/>
    </location>
</feature>